<protein>
    <submittedName>
        <fullName evidence="4">Diguanylate cyclase (GGDEF) domain-containing protein</fullName>
    </submittedName>
</protein>
<dbReference type="InterPro" id="IPR029787">
    <property type="entry name" value="Nucleotide_cyclase"/>
</dbReference>
<dbReference type="Gene3D" id="3.20.20.450">
    <property type="entry name" value="EAL domain"/>
    <property type="match status" value="1"/>
</dbReference>
<keyword evidence="1" id="KW-1133">Transmembrane helix</keyword>
<evidence type="ECO:0000256" key="1">
    <source>
        <dbReference type="SAM" id="Phobius"/>
    </source>
</evidence>
<dbReference type="SMART" id="SM00267">
    <property type="entry name" value="GGDEF"/>
    <property type="match status" value="1"/>
</dbReference>
<evidence type="ECO:0000259" key="2">
    <source>
        <dbReference type="PROSITE" id="PS50883"/>
    </source>
</evidence>
<dbReference type="InterPro" id="IPR035919">
    <property type="entry name" value="EAL_sf"/>
</dbReference>
<keyword evidence="5" id="KW-1185">Reference proteome</keyword>
<feature type="transmembrane region" description="Helical" evidence="1">
    <location>
        <begin position="122"/>
        <end position="147"/>
    </location>
</feature>
<dbReference type="Proteomes" id="UP000198749">
    <property type="component" value="Unassembled WGS sequence"/>
</dbReference>
<evidence type="ECO:0000313" key="4">
    <source>
        <dbReference type="EMBL" id="SEQ23757.1"/>
    </source>
</evidence>
<dbReference type="CDD" id="cd01948">
    <property type="entry name" value="EAL"/>
    <property type="match status" value="1"/>
</dbReference>
<feature type="transmembrane region" description="Helical" evidence="1">
    <location>
        <begin position="99"/>
        <end position="115"/>
    </location>
</feature>
<feature type="transmembrane region" description="Helical" evidence="1">
    <location>
        <begin position="46"/>
        <end position="65"/>
    </location>
</feature>
<dbReference type="STRING" id="355243.SAMN03080615_00843"/>
<dbReference type="RefSeq" id="WP_091354434.1">
    <property type="nucleotide sequence ID" value="NZ_AP025284.1"/>
</dbReference>
<feature type="domain" description="EAL" evidence="2">
    <location>
        <begin position="370"/>
        <end position="625"/>
    </location>
</feature>
<dbReference type="SMART" id="SM00052">
    <property type="entry name" value="EAL"/>
    <property type="match status" value="1"/>
</dbReference>
<dbReference type="Gene3D" id="3.30.70.270">
    <property type="match status" value="1"/>
</dbReference>
<name>A0A1H9EDW5_9GAMM</name>
<dbReference type="PROSITE" id="PS50883">
    <property type="entry name" value="EAL"/>
    <property type="match status" value="1"/>
</dbReference>
<dbReference type="InterPro" id="IPR001633">
    <property type="entry name" value="EAL_dom"/>
</dbReference>
<dbReference type="Pfam" id="PF00563">
    <property type="entry name" value="EAL"/>
    <property type="match status" value="1"/>
</dbReference>
<dbReference type="InterPro" id="IPR050706">
    <property type="entry name" value="Cyclic-di-GMP_PDE-like"/>
</dbReference>
<dbReference type="PANTHER" id="PTHR33121:SF79">
    <property type="entry name" value="CYCLIC DI-GMP PHOSPHODIESTERASE PDED-RELATED"/>
    <property type="match status" value="1"/>
</dbReference>
<evidence type="ECO:0000259" key="3">
    <source>
        <dbReference type="PROSITE" id="PS50887"/>
    </source>
</evidence>
<dbReference type="PANTHER" id="PTHR33121">
    <property type="entry name" value="CYCLIC DI-GMP PHOSPHODIESTERASE PDEF"/>
    <property type="match status" value="1"/>
</dbReference>
<dbReference type="NCBIfam" id="TIGR00254">
    <property type="entry name" value="GGDEF"/>
    <property type="match status" value="1"/>
</dbReference>
<gene>
    <name evidence="4" type="ORF">SAMN03080615_00843</name>
</gene>
<dbReference type="CDD" id="cd01949">
    <property type="entry name" value="GGDEF"/>
    <property type="match status" value="1"/>
</dbReference>
<feature type="domain" description="GGDEF" evidence="3">
    <location>
        <begin position="223"/>
        <end position="361"/>
    </location>
</feature>
<dbReference type="InterPro" id="IPR000160">
    <property type="entry name" value="GGDEF_dom"/>
</dbReference>
<dbReference type="PROSITE" id="PS50887">
    <property type="entry name" value="GGDEF"/>
    <property type="match status" value="1"/>
</dbReference>
<reference evidence="5" key="1">
    <citation type="submission" date="2016-10" db="EMBL/GenBank/DDBJ databases">
        <authorList>
            <person name="Varghese N."/>
            <person name="Submissions S."/>
        </authorList>
    </citation>
    <scope>NUCLEOTIDE SEQUENCE [LARGE SCALE GENOMIC DNA]</scope>
    <source>
        <strain evidence="5">DSM 18887</strain>
    </source>
</reference>
<dbReference type="EMBL" id="FOGB01000002">
    <property type="protein sequence ID" value="SEQ23757.1"/>
    <property type="molecule type" value="Genomic_DNA"/>
</dbReference>
<dbReference type="SUPFAM" id="SSF141868">
    <property type="entry name" value="EAL domain-like"/>
    <property type="match status" value="1"/>
</dbReference>
<dbReference type="SUPFAM" id="SSF55073">
    <property type="entry name" value="Nucleotide cyclase"/>
    <property type="match status" value="1"/>
</dbReference>
<proteinExistence type="predicted"/>
<keyword evidence="1" id="KW-0812">Transmembrane</keyword>
<dbReference type="InterPro" id="IPR043128">
    <property type="entry name" value="Rev_trsase/Diguanyl_cyclase"/>
</dbReference>
<accession>A0A1H9EDW5</accession>
<sequence length="629" mass="70802">MIHSTKSSDELRSVRNSRYILLCKLLLVIGTSFLLVFGSLTIIDHMYLLGTILLGCMSLGYVALYQLHRHDNIRFGIIAINSLCVVLSLTLLITGGRENTGIFWVYPLLAINIFINRFRTAVLLYGCFLIICGVLLLTPFSGLLLASYSSTEAIRIEFTLAALYLICLATLHSEERAQAMLIAMHDADMHKMAFFDTLTGLPNRWNIKDRLESLLHSSKAPDRHVGLLYIDLDNFKKVNDNYGHDMGDQLLGTFSARLRQLAEELNPSFQLELGRMAGDEFVVVVNGPHLINRTREVAERILQLFEEGLPVQGISHSVYASIGIALYPQHAETASELIHRADLAMYQAKGNGRNRFEYYSDALAGELRDQDRIESALRVALKHNFFSLVFMPMYDCQTLEIVGLEVLLRAENLQSDGIGPDRFIQIAEKTSLIKEIDLWVISNALERLVELQSATGFSGKLCINISGVELHNELFPAQVKALFNTYGVTPSSVEFEITETAFVVDDNKSRTILNELRALGISLALDDFGTGFTAFRQLINYPADCLKIDRSFVNDLFSANVARHKMVRIIEELAELYELRVVAEGVETQEQLDYLQQIGCDWVQGYFLSRPLPWPEMLSLMSNPDPVIK</sequence>
<dbReference type="OrthoDB" id="9804951at2"/>
<evidence type="ECO:0000313" key="5">
    <source>
        <dbReference type="Proteomes" id="UP000198749"/>
    </source>
</evidence>
<feature type="transmembrane region" description="Helical" evidence="1">
    <location>
        <begin position="72"/>
        <end position="93"/>
    </location>
</feature>
<dbReference type="AlphaFoldDB" id="A0A1H9EDW5"/>
<keyword evidence="1" id="KW-0472">Membrane</keyword>
<dbReference type="GO" id="GO:0071111">
    <property type="term" value="F:cyclic-guanylate-specific phosphodiesterase activity"/>
    <property type="evidence" value="ECO:0007669"/>
    <property type="project" value="InterPro"/>
</dbReference>
<dbReference type="Pfam" id="PF00990">
    <property type="entry name" value="GGDEF"/>
    <property type="match status" value="1"/>
</dbReference>
<feature type="transmembrane region" description="Helical" evidence="1">
    <location>
        <begin position="21"/>
        <end position="40"/>
    </location>
</feature>
<organism evidence="4 5">
    <name type="scientific">Amphritea atlantica</name>
    <dbReference type="NCBI Taxonomy" id="355243"/>
    <lineage>
        <taxon>Bacteria</taxon>
        <taxon>Pseudomonadati</taxon>
        <taxon>Pseudomonadota</taxon>
        <taxon>Gammaproteobacteria</taxon>
        <taxon>Oceanospirillales</taxon>
        <taxon>Oceanospirillaceae</taxon>
        <taxon>Amphritea</taxon>
    </lineage>
</organism>